<proteinExistence type="predicted"/>
<name>X0SZ42_9ZZZZ</name>
<evidence type="ECO:0000313" key="2">
    <source>
        <dbReference type="EMBL" id="GAF80406.1"/>
    </source>
</evidence>
<organism evidence="2">
    <name type="scientific">marine sediment metagenome</name>
    <dbReference type="NCBI Taxonomy" id="412755"/>
    <lineage>
        <taxon>unclassified sequences</taxon>
        <taxon>metagenomes</taxon>
        <taxon>ecological metagenomes</taxon>
    </lineage>
</organism>
<accession>X0SZ42</accession>
<protein>
    <submittedName>
        <fullName evidence="2">Uncharacterized protein</fullName>
    </submittedName>
</protein>
<feature type="compositionally biased region" description="Low complexity" evidence="1">
    <location>
        <begin position="131"/>
        <end position="146"/>
    </location>
</feature>
<dbReference type="AlphaFoldDB" id="X0SZ42"/>
<dbReference type="EMBL" id="BARS01004579">
    <property type="protein sequence ID" value="GAF80406.1"/>
    <property type="molecule type" value="Genomic_DNA"/>
</dbReference>
<sequence>MDFKRLLTDSDAEIEGVWVKVYGDVELLLARHNNAQMQNLLFDKMLPFRDEIAQDDVDYTALIKVQDEVLAETVFLGFKNIEFEGEPVKDTPKDRVWLLREFPEFRTLVVEKASQRTHFSKAKLNKTVGNSSSSSSGGSTTGSTRSGSKRSKKRVMKSKPSANGQLSPS</sequence>
<feature type="non-terminal residue" evidence="2">
    <location>
        <position position="169"/>
    </location>
</feature>
<feature type="compositionally biased region" description="Polar residues" evidence="1">
    <location>
        <begin position="160"/>
        <end position="169"/>
    </location>
</feature>
<gene>
    <name evidence="2" type="ORF">S01H1_08953</name>
</gene>
<reference evidence="2" key="1">
    <citation type="journal article" date="2014" name="Front. Microbiol.">
        <title>High frequency of phylogenetically diverse reductive dehalogenase-homologous genes in deep subseafloor sedimentary metagenomes.</title>
        <authorList>
            <person name="Kawai M."/>
            <person name="Futagami T."/>
            <person name="Toyoda A."/>
            <person name="Takaki Y."/>
            <person name="Nishi S."/>
            <person name="Hori S."/>
            <person name="Arai W."/>
            <person name="Tsubouchi T."/>
            <person name="Morono Y."/>
            <person name="Uchiyama I."/>
            <person name="Ito T."/>
            <person name="Fujiyama A."/>
            <person name="Inagaki F."/>
            <person name="Takami H."/>
        </authorList>
    </citation>
    <scope>NUCLEOTIDE SEQUENCE</scope>
    <source>
        <strain evidence="2">Expedition CK06-06</strain>
    </source>
</reference>
<feature type="compositionally biased region" description="Basic residues" evidence="1">
    <location>
        <begin position="147"/>
        <end position="157"/>
    </location>
</feature>
<evidence type="ECO:0000256" key="1">
    <source>
        <dbReference type="SAM" id="MobiDB-lite"/>
    </source>
</evidence>
<feature type="region of interest" description="Disordered" evidence="1">
    <location>
        <begin position="121"/>
        <end position="169"/>
    </location>
</feature>
<comment type="caution">
    <text evidence="2">The sequence shown here is derived from an EMBL/GenBank/DDBJ whole genome shotgun (WGS) entry which is preliminary data.</text>
</comment>